<reference evidence="3 4" key="1">
    <citation type="submission" date="2019-06" db="EMBL/GenBank/DDBJ databases">
        <title>Whole genome sequence for Cellvibrionaceae sp. R142.</title>
        <authorList>
            <person name="Wang G."/>
        </authorList>
    </citation>
    <scope>NUCLEOTIDE SEQUENCE [LARGE SCALE GENOMIC DNA]</scope>
    <source>
        <strain evidence="3 4">R142</strain>
    </source>
</reference>
<comment type="similarity">
    <text evidence="1">Belongs to the short-chain dehydrogenases/reductases (SDR) family.</text>
</comment>
<dbReference type="Proteomes" id="UP000319732">
    <property type="component" value="Unassembled WGS sequence"/>
</dbReference>
<name>A0A545U993_9GAMM</name>
<dbReference type="EMBL" id="VHSG01000002">
    <property type="protein sequence ID" value="TQV86035.1"/>
    <property type="molecule type" value="Genomic_DNA"/>
</dbReference>
<dbReference type="InterPro" id="IPR002347">
    <property type="entry name" value="SDR_fam"/>
</dbReference>
<sequence>MTLADYSDKVVLITGAASGFGKLLAERVAEAGARLALGDLNEDGLNEIAETLRKRGAPVVTRRCDVSKESDCKALVEAAVDEFGRLDIAVNNAGISQDMIPLIDTDEALLDRQHNVNVKGVLFGMKHQIRQMLTQDGGVILNTSSMAGVGGAPYIGAYAASKHAVIGLTKTAAVEYGKKNIRVNAVCPFFTMTPMFIDSGKGHMDNDTAFKALAQSSPMKRLAQPEEVVSVMLMLCAPENTFMNGQAIAVDGGMSAV</sequence>
<dbReference type="NCBIfam" id="NF005559">
    <property type="entry name" value="PRK07231.1"/>
    <property type="match status" value="1"/>
</dbReference>
<dbReference type="PRINTS" id="PR00080">
    <property type="entry name" value="SDRFAMILY"/>
</dbReference>
<dbReference type="FunFam" id="3.40.50.720:FF:000084">
    <property type="entry name" value="Short-chain dehydrogenase reductase"/>
    <property type="match status" value="1"/>
</dbReference>
<dbReference type="GO" id="GO:0047936">
    <property type="term" value="F:glucose 1-dehydrogenase [NAD(P)+] activity"/>
    <property type="evidence" value="ECO:0007669"/>
    <property type="project" value="UniProtKB-EC"/>
</dbReference>
<keyword evidence="4" id="KW-1185">Reference proteome</keyword>
<accession>A0A545U993</accession>
<dbReference type="AlphaFoldDB" id="A0A545U993"/>
<dbReference type="OrthoDB" id="9786435at2"/>
<dbReference type="EC" id="1.1.1.47" evidence="3"/>
<comment type="caution">
    <text evidence="3">The sequence shown here is derived from an EMBL/GenBank/DDBJ whole genome shotgun (WGS) entry which is preliminary data.</text>
</comment>
<dbReference type="Pfam" id="PF13561">
    <property type="entry name" value="adh_short_C2"/>
    <property type="match status" value="1"/>
</dbReference>
<dbReference type="PROSITE" id="PS00061">
    <property type="entry name" value="ADH_SHORT"/>
    <property type="match status" value="1"/>
</dbReference>
<keyword evidence="2 3" id="KW-0560">Oxidoreductase</keyword>
<dbReference type="RefSeq" id="WP_142902187.1">
    <property type="nucleotide sequence ID" value="NZ_ML660087.1"/>
</dbReference>
<dbReference type="SUPFAM" id="SSF51735">
    <property type="entry name" value="NAD(P)-binding Rossmann-fold domains"/>
    <property type="match status" value="1"/>
</dbReference>
<evidence type="ECO:0000313" key="4">
    <source>
        <dbReference type="Proteomes" id="UP000319732"/>
    </source>
</evidence>
<dbReference type="PANTHER" id="PTHR24321">
    <property type="entry name" value="DEHYDROGENASES, SHORT CHAIN"/>
    <property type="match status" value="1"/>
</dbReference>
<gene>
    <name evidence="3" type="ORF">FKG94_00300</name>
</gene>
<organism evidence="3 4">
    <name type="scientific">Exilibacterium tricleocarpae</name>
    <dbReference type="NCBI Taxonomy" id="2591008"/>
    <lineage>
        <taxon>Bacteria</taxon>
        <taxon>Pseudomonadati</taxon>
        <taxon>Pseudomonadota</taxon>
        <taxon>Gammaproteobacteria</taxon>
        <taxon>Cellvibrionales</taxon>
        <taxon>Cellvibrionaceae</taxon>
        <taxon>Exilibacterium</taxon>
    </lineage>
</organism>
<evidence type="ECO:0000256" key="2">
    <source>
        <dbReference type="ARBA" id="ARBA00023002"/>
    </source>
</evidence>
<evidence type="ECO:0000256" key="1">
    <source>
        <dbReference type="ARBA" id="ARBA00006484"/>
    </source>
</evidence>
<dbReference type="InterPro" id="IPR036291">
    <property type="entry name" value="NAD(P)-bd_dom_sf"/>
</dbReference>
<proteinExistence type="inferred from homology"/>
<protein>
    <submittedName>
        <fullName evidence="3">Glucose 1-dehydrogenase</fullName>
        <ecNumber evidence="3">1.1.1.47</ecNumber>
    </submittedName>
</protein>
<dbReference type="Gene3D" id="3.40.50.720">
    <property type="entry name" value="NAD(P)-binding Rossmann-like Domain"/>
    <property type="match status" value="1"/>
</dbReference>
<dbReference type="CDD" id="cd05233">
    <property type="entry name" value="SDR_c"/>
    <property type="match status" value="1"/>
</dbReference>
<dbReference type="PANTHER" id="PTHR24321:SF8">
    <property type="entry name" value="ESTRADIOL 17-BETA-DEHYDROGENASE 8-RELATED"/>
    <property type="match status" value="1"/>
</dbReference>
<evidence type="ECO:0000313" key="3">
    <source>
        <dbReference type="EMBL" id="TQV86035.1"/>
    </source>
</evidence>
<dbReference type="PRINTS" id="PR00081">
    <property type="entry name" value="GDHRDH"/>
</dbReference>
<dbReference type="InterPro" id="IPR020904">
    <property type="entry name" value="Sc_DH/Rdtase_CS"/>
</dbReference>